<dbReference type="EMBL" id="FXAG01000012">
    <property type="protein sequence ID" value="SMF28298.1"/>
    <property type="molecule type" value="Genomic_DNA"/>
</dbReference>
<dbReference type="AlphaFoldDB" id="A0A1Y6BZ92"/>
<organism evidence="1 2">
    <name type="scientific">Pseudogulbenkiania subflava DSM 22618</name>
    <dbReference type="NCBI Taxonomy" id="1123014"/>
    <lineage>
        <taxon>Bacteria</taxon>
        <taxon>Pseudomonadati</taxon>
        <taxon>Pseudomonadota</taxon>
        <taxon>Betaproteobacteria</taxon>
        <taxon>Neisseriales</taxon>
        <taxon>Chromobacteriaceae</taxon>
        <taxon>Pseudogulbenkiania</taxon>
    </lineage>
</organism>
<name>A0A1Y6BZ92_9NEIS</name>
<evidence type="ECO:0000313" key="1">
    <source>
        <dbReference type="EMBL" id="SMF28298.1"/>
    </source>
</evidence>
<keyword evidence="2" id="KW-1185">Reference proteome</keyword>
<reference evidence="2" key="1">
    <citation type="submission" date="2017-04" db="EMBL/GenBank/DDBJ databases">
        <authorList>
            <person name="Varghese N."/>
            <person name="Submissions S."/>
        </authorList>
    </citation>
    <scope>NUCLEOTIDE SEQUENCE [LARGE SCALE GENOMIC DNA]</scope>
    <source>
        <strain evidence="2">DSM 22618</strain>
    </source>
</reference>
<sequence>MMIARWSIEAKFGHKPEVVAEMQRWLREIGSQVGWTPERVRLLNGSIGAKESTIQSEIEIADLAELEAAWRTLATLEAHAAWSRALEPHVVSGTQRWDIFRVIG</sequence>
<protein>
    <recommendedName>
        <fullName evidence="3">Stress-response A/B barrel domain-containing protein</fullName>
    </recommendedName>
</protein>
<gene>
    <name evidence="1" type="ORF">SAMN02745746_02339</name>
</gene>
<evidence type="ECO:0000313" key="2">
    <source>
        <dbReference type="Proteomes" id="UP000192920"/>
    </source>
</evidence>
<accession>A0A1Y6BZ92</accession>
<dbReference type="RefSeq" id="WP_085276588.1">
    <property type="nucleotide sequence ID" value="NZ_FXAG01000012.1"/>
</dbReference>
<dbReference type="STRING" id="1123014.SAMN02745746_02339"/>
<proteinExistence type="predicted"/>
<evidence type="ECO:0008006" key="3">
    <source>
        <dbReference type="Google" id="ProtNLM"/>
    </source>
</evidence>
<dbReference type="Proteomes" id="UP000192920">
    <property type="component" value="Unassembled WGS sequence"/>
</dbReference>